<keyword evidence="1" id="KW-1133">Transmembrane helix</keyword>
<evidence type="ECO:0000256" key="1">
    <source>
        <dbReference type="SAM" id="Phobius"/>
    </source>
</evidence>
<organism evidence="2 3">
    <name type="scientific">Vibrio inusitatus NBRC 102082</name>
    <dbReference type="NCBI Taxonomy" id="1219070"/>
    <lineage>
        <taxon>Bacteria</taxon>
        <taxon>Pseudomonadati</taxon>
        <taxon>Pseudomonadota</taxon>
        <taxon>Gammaproteobacteria</taxon>
        <taxon>Vibrionales</taxon>
        <taxon>Vibrionaceae</taxon>
        <taxon>Vibrio</taxon>
    </lineage>
</organism>
<dbReference type="Proteomes" id="UP000318717">
    <property type="component" value="Unassembled WGS sequence"/>
</dbReference>
<gene>
    <name evidence="2" type="ORF">VIN01S_07120</name>
</gene>
<feature type="transmembrane region" description="Helical" evidence="1">
    <location>
        <begin position="113"/>
        <end position="131"/>
    </location>
</feature>
<dbReference type="AlphaFoldDB" id="A0A4Y3HS87"/>
<keyword evidence="3" id="KW-1185">Reference proteome</keyword>
<comment type="caution">
    <text evidence="2">The sequence shown here is derived from an EMBL/GenBank/DDBJ whole genome shotgun (WGS) entry which is preliminary data.</text>
</comment>
<dbReference type="RefSeq" id="WP_141344237.1">
    <property type="nucleotide sequence ID" value="NZ_BJLF01000002.1"/>
</dbReference>
<proteinExistence type="predicted"/>
<accession>A0A4Y3HS87</accession>
<keyword evidence="1" id="KW-0472">Membrane</keyword>
<reference evidence="2 3" key="1">
    <citation type="submission" date="2019-06" db="EMBL/GenBank/DDBJ databases">
        <title>Whole genome shotgun sequence of Vibrio inusitatus NBRC 102082.</title>
        <authorList>
            <person name="Hosoyama A."/>
            <person name="Uohara A."/>
            <person name="Ohji S."/>
            <person name="Ichikawa N."/>
        </authorList>
    </citation>
    <scope>NUCLEOTIDE SEQUENCE [LARGE SCALE GENOMIC DNA]</scope>
    <source>
        <strain evidence="2 3">NBRC 102082</strain>
    </source>
</reference>
<protein>
    <submittedName>
        <fullName evidence="2">Uncharacterized protein</fullName>
    </submittedName>
</protein>
<dbReference type="EMBL" id="BJLF01000002">
    <property type="protein sequence ID" value="GEA49908.1"/>
    <property type="molecule type" value="Genomic_DNA"/>
</dbReference>
<sequence>METNGNPPHRKPEKYIGNIKLRLPGDKVDNLNEIVELAKKHLNVNQKEIAGILSISEGNLSKWLSNSDENQTKLPNYKKIQPLTDELKIEDESVPIIGTKKIATKVSKLTNRAIALVLLCIVVTLLAYILYMSYESKKKYDTYNPFVTLSVIEQRNSKYLEYCNANTKECAEIDKNLPH</sequence>
<evidence type="ECO:0000313" key="3">
    <source>
        <dbReference type="Proteomes" id="UP000318717"/>
    </source>
</evidence>
<evidence type="ECO:0000313" key="2">
    <source>
        <dbReference type="EMBL" id="GEA49908.1"/>
    </source>
</evidence>
<keyword evidence="1" id="KW-0812">Transmembrane</keyword>
<name>A0A4Y3HS87_9VIBR</name>